<evidence type="ECO:0000313" key="2">
    <source>
        <dbReference type="Proteomes" id="UP000594903"/>
    </source>
</evidence>
<dbReference type="EMBL" id="CP065725">
    <property type="protein sequence ID" value="QPT40773.1"/>
    <property type="molecule type" value="Genomic_DNA"/>
</dbReference>
<dbReference type="RefSeq" id="WP_156813078.1">
    <property type="nucleotide sequence ID" value="NZ_CP065725.1"/>
</dbReference>
<accession>A0A7T3BUD4</accession>
<sequence>MNKKVSFYLQLGFTLLLCLCIITPIILSALAGITTNYFIGIKSGFTLQW</sequence>
<organism evidence="1 2">
    <name type="scientific">Oligella ureolytica</name>
    <dbReference type="NCBI Taxonomy" id="90244"/>
    <lineage>
        <taxon>Bacteria</taxon>
        <taxon>Pseudomonadati</taxon>
        <taxon>Pseudomonadota</taxon>
        <taxon>Betaproteobacteria</taxon>
        <taxon>Burkholderiales</taxon>
        <taxon>Alcaligenaceae</taxon>
        <taxon>Oligella</taxon>
    </lineage>
</organism>
<gene>
    <name evidence="1" type="ORF">I6G29_04150</name>
</gene>
<protein>
    <submittedName>
        <fullName evidence="1">Uncharacterized protein</fullName>
    </submittedName>
</protein>
<name>A0A7T3BUD4_9BURK</name>
<keyword evidence="2" id="KW-1185">Reference proteome</keyword>
<evidence type="ECO:0000313" key="1">
    <source>
        <dbReference type="EMBL" id="QPT40773.1"/>
    </source>
</evidence>
<dbReference type="Proteomes" id="UP000594903">
    <property type="component" value="Chromosome"/>
</dbReference>
<proteinExistence type="predicted"/>
<reference evidence="1 2" key="1">
    <citation type="submission" date="2020-12" db="EMBL/GenBank/DDBJ databases">
        <title>FDA dAtabase for Regulatory Grade micrObial Sequences (FDA-ARGOS): Supporting development and validation of Infectious Disease Dx tests.</title>
        <authorList>
            <person name="Sproer C."/>
            <person name="Gronow S."/>
            <person name="Severitt S."/>
            <person name="Schroder I."/>
            <person name="Tallon L."/>
            <person name="Sadzewicz L."/>
            <person name="Zhao X."/>
            <person name="Boylan J."/>
            <person name="Ott S."/>
            <person name="Bowen H."/>
            <person name="Vavikolanu K."/>
            <person name="Mehta A."/>
            <person name="Aluvathingal J."/>
            <person name="Nadendla S."/>
            <person name="Lowell S."/>
            <person name="Myers T."/>
            <person name="Yan Y."/>
            <person name="Sichtig H."/>
        </authorList>
    </citation>
    <scope>NUCLEOTIDE SEQUENCE [LARGE SCALE GENOMIC DNA]</scope>
    <source>
        <strain evidence="1 2">FDAARGOS_872</strain>
    </source>
</reference>